<proteinExistence type="predicted"/>
<dbReference type="AlphaFoldDB" id="A0A382ZM83"/>
<evidence type="ECO:0000313" key="1">
    <source>
        <dbReference type="EMBL" id="SVD96185.1"/>
    </source>
</evidence>
<reference evidence="1" key="1">
    <citation type="submission" date="2018-05" db="EMBL/GenBank/DDBJ databases">
        <authorList>
            <person name="Lanie J.A."/>
            <person name="Ng W.-L."/>
            <person name="Kazmierczak K.M."/>
            <person name="Andrzejewski T.M."/>
            <person name="Davidsen T.M."/>
            <person name="Wayne K.J."/>
            <person name="Tettelin H."/>
            <person name="Glass J.I."/>
            <person name="Rusch D."/>
            <person name="Podicherti R."/>
            <person name="Tsui H.-C.T."/>
            <person name="Winkler M.E."/>
        </authorList>
    </citation>
    <scope>NUCLEOTIDE SEQUENCE</scope>
</reference>
<organism evidence="1">
    <name type="scientific">marine metagenome</name>
    <dbReference type="NCBI Taxonomy" id="408172"/>
    <lineage>
        <taxon>unclassified sequences</taxon>
        <taxon>metagenomes</taxon>
        <taxon>ecological metagenomes</taxon>
    </lineage>
</organism>
<name>A0A382ZM83_9ZZZZ</name>
<gene>
    <name evidence="1" type="ORF">METZ01_LOCUS449039</name>
</gene>
<feature type="non-terminal residue" evidence="1">
    <location>
        <position position="35"/>
    </location>
</feature>
<sequence length="35" mass="3675">MKSAVIVFPGSNCDRDIAIALKAVCGGNVDMVWHG</sequence>
<dbReference type="EMBL" id="UINC01184801">
    <property type="protein sequence ID" value="SVD96185.1"/>
    <property type="molecule type" value="Genomic_DNA"/>
</dbReference>
<dbReference type="InterPro" id="IPR029062">
    <property type="entry name" value="Class_I_gatase-like"/>
</dbReference>
<dbReference type="SUPFAM" id="SSF52317">
    <property type="entry name" value="Class I glutamine amidotransferase-like"/>
    <property type="match status" value="1"/>
</dbReference>
<protein>
    <recommendedName>
        <fullName evidence="2">Phosphoribosylformylglycinamidine synthase I</fullName>
    </recommendedName>
</protein>
<accession>A0A382ZM83</accession>
<evidence type="ECO:0008006" key="2">
    <source>
        <dbReference type="Google" id="ProtNLM"/>
    </source>
</evidence>